<reference evidence="3 4" key="1">
    <citation type="journal article" date="2012" name="Genome Biol.">
        <title>Genome and low-iron response of an oceanic diatom adapted to chronic iron limitation.</title>
        <authorList>
            <person name="Lommer M."/>
            <person name="Specht M."/>
            <person name="Roy A.S."/>
            <person name="Kraemer L."/>
            <person name="Andreson R."/>
            <person name="Gutowska M.A."/>
            <person name="Wolf J."/>
            <person name="Bergner S.V."/>
            <person name="Schilhabel M.B."/>
            <person name="Klostermeier U.C."/>
            <person name="Beiko R.G."/>
            <person name="Rosenstiel P."/>
            <person name="Hippler M."/>
            <person name="Laroche J."/>
        </authorList>
    </citation>
    <scope>NUCLEOTIDE SEQUENCE [LARGE SCALE GENOMIC DNA]</scope>
    <source>
        <strain evidence="3 4">CCMP1005</strain>
    </source>
</reference>
<accession>K0RXR4</accession>
<dbReference type="GO" id="GO:0009773">
    <property type="term" value="P:photosynthetic electron transport in photosystem I"/>
    <property type="evidence" value="ECO:0007669"/>
    <property type="project" value="InterPro"/>
</dbReference>
<gene>
    <name evidence="3" type="ORF">THAOC_22761</name>
</gene>
<dbReference type="Proteomes" id="UP000266841">
    <property type="component" value="Unassembled WGS sequence"/>
</dbReference>
<dbReference type="GO" id="GO:0016730">
    <property type="term" value="F:oxidoreductase activity, acting on iron-sulfur proteins as donors"/>
    <property type="evidence" value="ECO:0007669"/>
    <property type="project" value="InterPro"/>
</dbReference>
<dbReference type="AlphaFoldDB" id="K0RXR4"/>
<dbReference type="PANTHER" id="PTHR31032:SF1">
    <property type="entry name" value="PGR5-LIKE PROTEIN 1B, CHLOROPLASTIC"/>
    <property type="match status" value="1"/>
</dbReference>
<name>K0RXR4_THAOC</name>
<organism evidence="3 4">
    <name type="scientific">Thalassiosira oceanica</name>
    <name type="common">Marine diatom</name>
    <dbReference type="NCBI Taxonomy" id="159749"/>
    <lineage>
        <taxon>Eukaryota</taxon>
        <taxon>Sar</taxon>
        <taxon>Stramenopiles</taxon>
        <taxon>Ochrophyta</taxon>
        <taxon>Bacillariophyta</taxon>
        <taxon>Coscinodiscophyceae</taxon>
        <taxon>Thalassiosirophycidae</taxon>
        <taxon>Thalassiosirales</taxon>
        <taxon>Thalassiosiraceae</taxon>
        <taxon>Thalassiosira</taxon>
    </lineage>
</organism>
<dbReference type="eggNOG" id="ENOG502QRSK">
    <property type="taxonomic scope" value="Eukaryota"/>
</dbReference>
<keyword evidence="1" id="KW-0812">Transmembrane</keyword>
<dbReference type="OMA" id="TWFIVLP"/>
<proteinExistence type="predicted"/>
<evidence type="ECO:0000313" key="4">
    <source>
        <dbReference type="Proteomes" id="UP000266841"/>
    </source>
</evidence>
<feature type="transmembrane region" description="Helical" evidence="1">
    <location>
        <begin position="210"/>
        <end position="232"/>
    </location>
</feature>
<dbReference type="EMBL" id="AGNL01029020">
    <property type="protein sequence ID" value="EJK57224.1"/>
    <property type="molecule type" value="Genomic_DNA"/>
</dbReference>
<feature type="chain" id="PRO_5003836590" evidence="2">
    <location>
        <begin position="18"/>
        <end position="321"/>
    </location>
</feature>
<evidence type="ECO:0000256" key="2">
    <source>
        <dbReference type="SAM" id="SignalP"/>
    </source>
</evidence>
<feature type="signal peptide" evidence="2">
    <location>
        <begin position="1"/>
        <end position="17"/>
    </location>
</feature>
<sequence length="321" mass="35668">MLAKNAAAAALAAIVLAHDVCSFTAPTRSTQPMIASTTKLYQMDGPPPGTKIVSNSKEVQFDGIRFYETGIEGDDCIPKEEFCVIDPENDEPIRLTVEEKERMFLDALQSYYVSGRQIMDDAEFDALKEDLMWNGSELVNLNRREIAYLEAMQGFNKGAPTMSDAEFDALREELRDAKSVVAVEKEPTCYIETGICTIEWKKDNFRNNLIYLPAAAIMTFIWLGSSALIVGLNQLNPLLTLIVGSPVIYIAAQAITDNFIFANNLIAYGPCPNCEYPERVYFGNILGVEGFDNQAAKKCKSCKEEILVQRRSLRAATLPKS</sequence>
<evidence type="ECO:0000256" key="1">
    <source>
        <dbReference type="SAM" id="Phobius"/>
    </source>
</evidence>
<dbReference type="GO" id="GO:0009535">
    <property type="term" value="C:chloroplast thylakoid membrane"/>
    <property type="evidence" value="ECO:0007669"/>
    <property type="project" value="InterPro"/>
</dbReference>
<dbReference type="OrthoDB" id="38589at2759"/>
<keyword evidence="1" id="KW-0472">Membrane</keyword>
<comment type="caution">
    <text evidence="3">The sequence shown here is derived from an EMBL/GenBank/DDBJ whole genome shotgun (WGS) entry which is preliminary data.</text>
</comment>
<keyword evidence="4" id="KW-1185">Reference proteome</keyword>
<evidence type="ECO:0000313" key="3">
    <source>
        <dbReference type="EMBL" id="EJK57224.1"/>
    </source>
</evidence>
<keyword evidence="2" id="KW-0732">Signal</keyword>
<dbReference type="PANTHER" id="PTHR31032">
    <property type="entry name" value="PGR5-LIKE PROTEIN 1B, CHLOROPLASTIC"/>
    <property type="match status" value="1"/>
</dbReference>
<keyword evidence="1" id="KW-1133">Transmembrane helix</keyword>
<dbReference type="InterPro" id="IPR039987">
    <property type="entry name" value="PGRL1"/>
</dbReference>
<protein>
    <submittedName>
        <fullName evidence="3">Uncharacterized protein</fullName>
    </submittedName>
</protein>